<dbReference type="Pfam" id="PF02590">
    <property type="entry name" value="SPOUT_MTase"/>
    <property type="match status" value="1"/>
</dbReference>
<comment type="subunit">
    <text evidence="5">Homodimer.</text>
</comment>
<dbReference type="InterPro" id="IPR003742">
    <property type="entry name" value="RlmH-like"/>
</dbReference>
<keyword evidence="5" id="KW-0698">rRNA processing</keyword>
<dbReference type="HAMAP" id="MF_00658">
    <property type="entry name" value="23SrRNA_methyltr_H"/>
    <property type="match status" value="1"/>
</dbReference>
<organism evidence="6">
    <name type="scientific">uncultured Desulfovibrio sp</name>
    <dbReference type="NCBI Taxonomy" id="167968"/>
    <lineage>
        <taxon>Bacteria</taxon>
        <taxon>Pseudomonadati</taxon>
        <taxon>Thermodesulfobacteriota</taxon>
        <taxon>Desulfovibrionia</taxon>
        <taxon>Desulfovibrionales</taxon>
        <taxon>Desulfovibrionaceae</taxon>
        <taxon>Desulfovibrio</taxon>
        <taxon>environmental samples</taxon>
    </lineage>
</organism>
<evidence type="ECO:0000256" key="2">
    <source>
        <dbReference type="ARBA" id="ARBA00022679"/>
    </source>
</evidence>
<sequence>MAGKPLRCISVGKLKTPFWKDAAAHYLTRINRWRPLEYTEVRDGDAALPPDQRNALEGRRIIEALTPQDVVLVLDERGQGLTSPQMAALLQQMDQDARGRACFIIGGAWGLDDCVRQKACKMIRLSDMTLPHELARVVLLEQIYRAECILRKVPYHH</sequence>
<reference evidence="6" key="1">
    <citation type="submission" date="2016-08" db="EMBL/GenBank/DDBJ databases">
        <authorList>
            <person name="Seilhamer J.J."/>
        </authorList>
    </citation>
    <scope>NUCLEOTIDE SEQUENCE</scope>
    <source>
        <strain evidence="6">86-1</strain>
    </source>
</reference>
<proteinExistence type="inferred from homology"/>
<keyword evidence="2 5" id="KW-0808">Transferase</keyword>
<keyword evidence="3 5" id="KW-0949">S-adenosyl-L-methionine</keyword>
<comment type="subcellular location">
    <subcellularLocation>
        <location evidence="5">Cytoplasm</location>
    </subcellularLocation>
</comment>
<keyword evidence="1 5" id="KW-0489">Methyltransferase</keyword>
<gene>
    <name evidence="5 6" type="primary">rlmH</name>
    <name evidence="6" type="ORF">KL86DES1_21686</name>
</gene>
<dbReference type="GO" id="GO:0005737">
    <property type="term" value="C:cytoplasm"/>
    <property type="evidence" value="ECO:0007669"/>
    <property type="project" value="UniProtKB-SubCell"/>
</dbReference>
<comment type="catalytic activity">
    <reaction evidence="5">
        <text>pseudouridine(1915) in 23S rRNA + S-adenosyl-L-methionine = N(3)-methylpseudouridine(1915) in 23S rRNA + S-adenosyl-L-homocysteine + H(+)</text>
        <dbReference type="Rhea" id="RHEA:42752"/>
        <dbReference type="Rhea" id="RHEA-COMP:10221"/>
        <dbReference type="Rhea" id="RHEA-COMP:10222"/>
        <dbReference type="ChEBI" id="CHEBI:15378"/>
        <dbReference type="ChEBI" id="CHEBI:57856"/>
        <dbReference type="ChEBI" id="CHEBI:59789"/>
        <dbReference type="ChEBI" id="CHEBI:65314"/>
        <dbReference type="ChEBI" id="CHEBI:74486"/>
        <dbReference type="EC" id="2.1.1.177"/>
    </reaction>
</comment>
<dbReference type="EC" id="2.1.1.177" evidence="5"/>
<dbReference type="EMBL" id="FMJC01000002">
    <property type="protein sequence ID" value="SCM74023.1"/>
    <property type="molecule type" value="Genomic_DNA"/>
</dbReference>
<comment type="similarity">
    <text evidence="4 5">Belongs to the RNA methyltransferase RlmH family.</text>
</comment>
<comment type="function">
    <text evidence="5">Specifically methylates the pseudouridine at position 1915 (m3Psi1915) in 23S rRNA.</text>
</comment>
<dbReference type="AlphaFoldDB" id="A0A212L8X8"/>
<protein>
    <recommendedName>
        <fullName evidence="5">Ribosomal RNA large subunit methyltransferase H</fullName>
        <ecNumber evidence="5">2.1.1.177</ecNumber>
    </recommendedName>
    <alternativeName>
        <fullName evidence="5">23S rRNA (pseudouridine1915-N3)-methyltransferase</fullName>
    </alternativeName>
    <alternativeName>
        <fullName evidence="5">23S rRNA m3Psi1915 methyltransferase</fullName>
    </alternativeName>
    <alternativeName>
        <fullName evidence="5">rRNA (pseudouridine-N3-)-methyltransferase RlmH</fullName>
    </alternativeName>
</protein>
<dbReference type="RefSeq" id="WP_179980973.1">
    <property type="nucleotide sequence ID" value="NZ_LT608333.1"/>
</dbReference>
<dbReference type="InterPro" id="IPR029026">
    <property type="entry name" value="tRNA_m1G_MTases_N"/>
</dbReference>
<feature type="binding site" evidence="5">
    <location>
        <position position="106"/>
    </location>
    <ligand>
        <name>S-adenosyl-L-methionine</name>
        <dbReference type="ChEBI" id="CHEBI:59789"/>
    </ligand>
</feature>
<evidence type="ECO:0000256" key="1">
    <source>
        <dbReference type="ARBA" id="ARBA00022603"/>
    </source>
</evidence>
<dbReference type="GO" id="GO:0070038">
    <property type="term" value="F:rRNA (pseudouridine-N3-)-methyltransferase activity"/>
    <property type="evidence" value="ECO:0007669"/>
    <property type="project" value="UniProtKB-UniRule"/>
</dbReference>
<keyword evidence="5" id="KW-0963">Cytoplasm</keyword>
<evidence type="ECO:0000313" key="6">
    <source>
        <dbReference type="EMBL" id="SCM74023.1"/>
    </source>
</evidence>
<evidence type="ECO:0000256" key="3">
    <source>
        <dbReference type="ARBA" id="ARBA00022691"/>
    </source>
</evidence>
<evidence type="ECO:0000256" key="5">
    <source>
        <dbReference type="HAMAP-Rule" id="MF_00658"/>
    </source>
</evidence>
<dbReference type="CDD" id="cd18081">
    <property type="entry name" value="RlmH-like"/>
    <property type="match status" value="1"/>
</dbReference>
<feature type="binding site" evidence="5">
    <location>
        <position position="74"/>
    </location>
    <ligand>
        <name>S-adenosyl-L-methionine</name>
        <dbReference type="ChEBI" id="CHEBI:59789"/>
    </ligand>
</feature>
<accession>A0A212L8X8</accession>
<feature type="binding site" evidence="5">
    <location>
        <begin position="125"/>
        <end position="130"/>
    </location>
    <ligand>
        <name>S-adenosyl-L-methionine</name>
        <dbReference type="ChEBI" id="CHEBI:59789"/>
    </ligand>
</feature>
<evidence type="ECO:0000256" key="4">
    <source>
        <dbReference type="ARBA" id="ARBA00038303"/>
    </source>
</evidence>
<dbReference type="PANTHER" id="PTHR33603:SF1">
    <property type="entry name" value="RIBOSOMAL RNA LARGE SUBUNIT METHYLTRANSFERASE H"/>
    <property type="match status" value="1"/>
</dbReference>
<dbReference type="PIRSF" id="PIRSF004505">
    <property type="entry name" value="MT_bac"/>
    <property type="match status" value="1"/>
</dbReference>
<dbReference type="PANTHER" id="PTHR33603">
    <property type="entry name" value="METHYLTRANSFERASE"/>
    <property type="match status" value="1"/>
</dbReference>
<name>A0A212L8X8_9BACT</name>
<dbReference type="Gene3D" id="3.40.1280.10">
    <property type="match status" value="1"/>
</dbReference>
<dbReference type="InterPro" id="IPR029028">
    <property type="entry name" value="Alpha/beta_knot_MTases"/>
</dbReference>
<dbReference type="SUPFAM" id="SSF75217">
    <property type="entry name" value="alpha/beta knot"/>
    <property type="match status" value="1"/>
</dbReference>